<sequence>MSCQSSLHIDIGQHINWVSVLDPFCLNCDSKNEIVGASFHVWDFAKLYSMLTILALLADTVIEFQEQAIADDELGASFSGVAESSVLCSAAAPSFGRTTHGQLEAMAKAYKEVY</sequence>
<name>A0ACC4BKP8_POPAL</name>
<reference evidence="1 2" key="1">
    <citation type="journal article" date="2024" name="Plant Biotechnol. J.">
        <title>Genome and CRISPR/Cas9 system of a widespread forest tree (Populus alba) in the world.</title>
        <authorList>
            <person name="Liu Y.J."/>
            <person name="Jiang P.F."/>
            <person name="Han X.M."/>
            <person name="Li X.Y."/>
            <person name="Wang H.M."/>
            <person name="Wang Y.J."/>
            <person name="Wang X.X."/>
            <person name="Zeng Q.Y."/>
        </authorList>
    </citation>
    <scope>NUCLEOTIDE SEQUENCE [LARGE SCALE GENOMIC DNA]</scope>
    <source>
        <strain evidence="2">cv. PAL-ZL1</strain>
    </source>
</reference>
<dbReference type="Proteomes" id="UP000309997">
    <property type="component" value="Unassembled WGS sequence"/>
</dbReference>
<comment type="caution">
    <text evidence="1">The sequence shown here is derived from an EMBL/GenBank/DDBJ whole genome shotgun (WGS) entry which is preliminary data.</text>
</comment>
<gene>
    <name evidence="1" type="ORF">D5086_020075</name>
</gene>
<dbReference type="EMBL" id="RCHU02000010">
    <property type="protein sequence ID" value="KAL3578571.1"/>
    <property type="molecule type" value="Genomic_DNA"/>
</dbReference>
<accession>A0ACC4BKP8</accession>
<evidence type="ECO:0000313" key="1">
    <source>
        <dbReference type="EMBL" id="KAL3578571.1"/>
    </source>
</evidence>
<keyword evidence="2" id="KW-1185">Reference proteome</keyword>
<evidence type="ECO:0000313" key="2">
    <source>
        <dbReference type="Proteomes" id="UP000309997"/>
    </source>
</evidence>
<protein>
    <submittedName>
        <fullName evidence="1">Uncharacterized protein</fullName>
    </submittedName>
</protein>
<organism evidence="1 2">
    <name type="scientific">Populus alba</name>
    <name type="common">White poplar</name>
    <dbReference type="NCBI Taxonomy" id="43335"/>
    <lineage>
        <taxon>Eukaryota</taxon>
        <taxon>Viridiplantae</taxon>
        <taxon>Streptophyta</taxon>
        <taxon>Embryophyta</taxon>
        <taxon>Tracheophyta</taxon>
        <taxon>Spermatophyta</taxon>
        <taxon>Magnoliopsida</taxon>
        <taxon>eudicotyledons</taxon>
        <taxon>Gunneridae</taxon>
        <taxon>Pentapetalae</taxon>
        <taxon>rosids</taxon>
        <taxon>fabids</taxon>
        <taxon>Malpighiales</taxon>
        <taxon>Salicaceae</taxon>
        <taxon>Saliceae</taxon>
        <taxon>Populus</taxon>
    </lineage>
</organism>
<proteinExistence type="predicted"/>